<name>A0A6G1IDN7_9PLEO</name>
<sequence length="350" mass="38661">MVSHALHHLVYDAASRLPHALTPPFCLTNAELHPAAPFNISWRLRNPLRGFYIFLTSQLTCISENHRIALIFELDKVGWPIHLRSMHTAGMKLVPGSEWSVEDYRALVVLRRGFGLEGRWIAGVFFEGRTVGEVEGKLREVLGDGEGMGMRKDRGKMGVEGHIDISDEEAASEDEGEYADGDDEHSTDEDGDGGFDEEMSTTLTPSNTHTHPPSSNTNPPPKTPAPISTAPNPAPTLQQHRNSVIQSISRSHIGRGTRVRLKNALDKRGWPKRFTSLANFHAPPARKGEAWAAEDSRALLYIREVAFKIPHCVLAEKFFWGRSEGAVRSHWSNLVAGEKKEKGNGGIGDG</sequence>
<accession>A0A6G1IDN7</accession>
<evidence type="ECO:0000256" key="1">
    <source>
        <dbReference type="SAM" id="MobiDB-lite"/>
    </source>
</evidence>
<dbReference type="EMBL" id="MU005641">
    <property type="protein sequence ID" value="KAF2676019.1"/>
    <property type="molecule type" value="Genomic_DNA"/>
</dbReference>
<dbReference type="Proteomes" id="UP000799291">
    <property type="component" value="Unassembled WGS sequence"/>
</dbReference>
<reference evidence="2" key="1">
    <citation type="journal article" date="2020" name="Stud. Mycol.">
        <title>101 Dothideomycetes genomes: a test case for predicting lifestyles and emergence of pathogens.</title>
        <authorList>
            <person name="Haridas S."/>
            <person name="Albert R."/>
            <person name="Binder M."/>
            <person name="Bloem J."/>
            <person name="Labutti K."/>
            <person name="Salamov A."/>
            <person name="Andreopoulos B."/>
            <person name="Baker S."/>
            <person name="Barry K."/>
            <person name="Bills G."/>
            <person name="Bluhm B."/>
            <person name="Cannon C."/>
            <person name="Castanera R."/>
            <person name="Culley D."/>
            <person name="Daum C."/>
            <person name="Ezra D."/>
            <person name="Gonzalez J."/>
            <person name="Henrissat B."/>
            <person name="Kuo A."/>
            <person name="Liang C."/>
            <person name="Lipzen A."/>
            <person name="Lutzoni F."/>
            <person name="Magnuson J."/>
            <person name="Mondo S."/>
            <person name="Nolan M."/>
            <person name="Ohm R."/>
            <person name="Pangilinan J."/>
            <person name="Park H.-J."/>
            <person name="Ramirez L."/>
            <person name="Alfaro M."/>
            <person name="Sun H."/>
            <person name="Tritt A."/>
            <person name="Yoshinaga Y."/>
            <person name="Zwiers L.-H."/>
            <person name="Turgeon B."/>
            <person name="Goodwin S."/>
            <person name="Spatafora J."/>
            <person name="Crous P."/>
            <person name="Grigoriev I."/>
        </authorList>
    </citation>
    <scope>NUCLEOTIDE SEQUENCE</scope>
    <source>
        <strain evidence="2">CBS 122367</strain>
    </source>
</reference>
<feature type="region of interest" description="Disordered" evidence="1">
    <location>
        <begin position="165"/>
        <end position="237"/>
    </location>
</feature>
<feature type="compositionally biased region" description="Low complexity" evidence="1">
    <location>
        <begin position="200"/>
        <end position="217"/>
    </location>
</feature>
<proteinExistence type="predicted"/>
<protein>
    <submittedName>
        <fullName evidence="2">Uncharacterized protein</fullName>
    </submittedName>
</protein>
<feature type="compositionally biased region" description="Acidic residues" evidence="1">
    <location>
        <begin position="166"/>
        <end position="199"/>
    </location>
</feature>
<organism evidence="2 3">
    <name type="scientific">Lentithecium fluviatile CBS 122367</name>
    <dbReference type="NCBI Taxonomy" id="1168545"/>
    <lineage>
        <taxon>Eukaryota</taxon>
        <taxon>Fungi</taxon>
        <taxon>Dikarya</taxon>
        <taxon>Ascomycota</taxon>
        <taxon>Pezizomycotina</taxon>
        <taxon>Dothideomycetes</taxon>
        <taxon>Pleosporomycetidae</taxon>
        <taxon>Pleosporales</taxon>
        <taxon>Massarineae</taxon>
        <taxon>Lentitheciaceae</taxon>
        <taxon>Lentithecium</taxon>
    </lineage>
</organism>
<evidence type="ECO:0000313" key="2">
    <source>
        <dbReference type="EMBL" id="KAF2676019.1"/>
    </source>
</evidence>
<dbReference type="AlphaFoldDB" id="A0A6G1IDN7"/>
<gene>
    <name evidence="2" type="ORF">K458DRAFT_397350</name>
</gene>
<evidence type="ECO:0000313" key="3">
    <source>
        <dbReference type="Proteomes" id="UP000799291"/>
    </source>
</evidence>
<keyword evidence="3" id="KW-1185">Reference proteome</keyword>
<dbReference type="OrthoDB" id="3778650at2759"/>